<organism evidence="1 2">
    <name type="scientific">Rattus norvegicus</name>
    <name type="common">Rat</name>
    <dbReference type="NCBI Taxonomy" id="10116"/>
    <lineage>
        <taxon>Eukaryota</taxon>
        <taxon>Metazoa</taxon>
        <taxon>Chordata</taxon>
        <taxon>Craniata</taxon>
        <taxon>Vertebrata</taxon>
        <taxon>Euteleostomi</taxon>
        <taxon>Mammalia</taxon>
        <taxon>Eutheria</taxon>
        <taxon>Euarchontoglires</taxon>
        <taxon>Glires</taxon>
        <taxon>Rodentia</taxon>
        <taxon>Myomorpha</taxon>
        <taxon>Muroidea</taxon>
        <taxon>Muridae</taxon>
        <taxon>Murinae</taxon>
        <taxon>Rattus</taxon>
    </lineage>
</organism>
<dbReference type="Proteomes" id="UP000234681">
    <property type="component" value="Chromosome 1"/>
</dbReference>
<protein>
    <submittedName>
        <fullName evidence="1">RCG40228</fullName>
    </submittedName>
</protein>
<gene>
    <name evidence="1" type="ORF">rCG_40228</name>
</gene>
<dbReference type="AlphaFoldDB" id="A6I886"/>
<name>A6I886_RAT</name>
<evidence type="ECO:0000313" key="2">
    <source>
        <dbReference type="Proteomes" id="UP000234681"/>
    </source>
</evidence>
<sequence>MLEGELSFPLLVPYCRLVSLETIYIKAAKNG</sequence>
<feature type="non-terminal residue" evidence="1">
    <location>
        <position position="31"/>
    </location>
</feature>
<evidence type="ECO:0000313" key="1">
    <source>
        <dbReference type="EMBL" id="EDM17794.1"/>
    </source>
</evidence>
<reference evidence="1 2" key="1">
    <citation type="submission" date="2005-09" db="EMBL/GenBank/DDBJ databases">
        <authorList>
            <person name="Mural R.J."/>
            <person name="Li P.W."/>
            <person name="Adams M.D."/>
            <person name="Amanatides P.G."/>
            <person name="Baden-Tillson H."/>
            <person name="Barnstead M."/>
            <person name="Chin S.H."/>
            <person name="Dew I."/>
            <person name="Evans C.A."/>
            <person name="Ferriera S."/>
            <person name="Flanigan M."/>
            <person name="Fosler C."/>
            <person name="Glodek A."/>
            <person name="Gu Z."/>
            <person name="Holt R.A."/>
            <person name="Jennings D."/>
            <person name="Kraft C.L."/>
            <person name="Lu F."/>
            <person name="Nguyen T."/>
            <person name="Nusskern D.R."/>
            <person name="Pfannkoch C.M."/>
            <person name="Sitter C."/>
            <person name="Sutton G.G."/>
            <person name="Venter J.C."/>
            <person name="Wang Z."/>
            <person name="Woodage T."/>
            <person name="Zheng X.H."/>
            <person name="Zhong F."/>
        </authorList>
    </citation>
    <scope>NUCLEOTIDE SEQUENCE [LARGE SCALE GENOMIC DNA]</scope>
    <source>
        <strain>BN</strain>
        <strain evidence="2">Sprague-Dawley</strain>
    </source>
</reference>
<accession>A6I886</accession>
<dbReference type="EMBL" id="CH473956">
    <property type="protein sequence ID" value="EDM17794.1"/>
    <property type="molecule type" value="Genomic_DNA"/>
</dbReference>
<proteinExistence type="predicted"/>